<dbReference type="PANTHER" id="PTHR23343:SF117">
    <property type="entry name" value="ZONA PELLUCIDA SPERM-BINDING PROTEIN 4-LIKE ISOFORM X1"/>
    <property type="match status" value="1"/>
</dbReference>
<reference evidence="13" key="1">
    <citation type="submission" date="2021-04" db="EMBL/GenBank/DDBJ databases">
        <authorList>
            <consortium name="Wellcome Sanger Institute Data Sharing"/>
        </authorList>
    </citation>
    <scope>NUCLEOTIDE SEQUENCE [LARGE SCALE GENOMIC DNA]</scope>
</reference>
<dbReference type="InterPro" id="IPR001507">
    <property type="entry name" value="ZP_dom"/>
</dbReference>
<dbReference type="GO" id="GO:0035804">
    <property type="term" value="F:structural constituent of egg coat"/>
    <property type="evidence" value="ECO:0007669"/>
    <property type="project" value="TreeGrafter"/>
</dbReference>
<keyword evidence="4" id="KW-0165">Cleavage on pair of basic residues</keyword>
<dbReference type="InParanoid" id="A0A3Q1I9U4"/>
<evidence type="ECO:0000259" key="12">
    <source>
        <dbReference type="PROSITE" id="PS51034"/>
    </source>
</evidence>
<sequence length="483" mass="53465">MAAETNASPVHSPPHKDYMDPFISLPNEMINGPEWLKHPLLSEEDVKPVLDDTKRPSAPSSPPEPDPGNVPPPYPHHLDPYYHYYYGPVKKPLDEHQTTSADVQDPVNPHDLHHLHHQPNVAPHNQDPPPAGSQLLSENSRKDLLPHGDSGYVGSPQPQYAPPHSFYPYVAQQPPYDALGRRVGEEGCTVEQHLVLVVPDCVLEPTLDPPAHPSEGSDVSCTLEKLTSDPDIYIVPLDACRVSHVFGQKAVHPLEVHGVHPRQPDQNSPVRLMVECGSSPVSPGGVWLHTMDPPPPPATVTVQLRIATDQSFTSYHPEAHLPLSLLRVRPLYLEVSLLEPPETDLKLLVHSCLAHTHTPFTSWILVYDGCSSRGDAQLLPSRLSELHHIRRIVISSFLSLPSDMAKGGPAHLEDPELYFICLTEVCFAADDHCAVNCNNSKFSNVGNWEVVQWIISRLIDSVLTEQIIIQSVVCSSFKKNHTL</sequence>
<dbReference type="GO" id="GO:0005886">
    <property type="term" value="C:plasma membrane"/>
    <property type="evidence" value="ECO:0007669"/>
    <property type="project" value="UniProtKB-SubCell"/>
</dbReference>
<evidence type="ECO:0000256" key="2">
    <source>
        <dbReference type="ARBA" id="ARBA00022475"/>
    </source>
</evidence>
<evidence type="ECO:0000256" key="8">
    <source>
        <dbReference type="ARBA" id="ARBA00023157"/>
    </source>
</evidence>
<feature type="region of interest" description="Disordered" evidence="11">
    <location>
        <begin position="1"/>
        <end position="24"/>
    </location>
</feature>
<keyword evidence="3" id="KW-0272">Extracellular matrix</keyword>
<dbReference type="GO" id="GO:0032190">
    <property type="term" value="F:acrosin binding"/>
    <property type="evidence" value="ECO:0007669"/>
    <property type="project" value="TreeGrafter"/>
</dbReference>
<keyword evidence="2" id="KW-1003">Cell membrane</keyword>
<feature type="domain" description="ZP" evidence="12">
    <location>
        <begin position="187"/>
        <end position="444"/>
    </location>
</feature>
<evidence type="ECO:0000256" key="7">
    <source>
        <dbReference type="ARBA" id="ARBA00023136"/>
    </source>
</evidence>
<accession>A0A3Q1I9U4</accession>
<dbReference type="GO" id="GO:0007339">
    <property type="term" value="P:binding of sperm to zona pellucida"/>
    <property type="evidence" value="ECO:0007669"/>
    <property type="project" value="TreeGrafter"/>
</dbReference>
<evidence type="ECO:0000256" key="3">
    <source>
        <dbReference type="ARBA" id="ARBA00022530"/>
    </source>
</evidence>
<dbReference type="Gene3D" id="2.60.40.4100">
    <property type="entry name" value="Zona pellucida, ZP-C domain"/>
    <property type="match status" value="1"/>
</dbReference>
<keyword evidence="6" id="KW-1133">Transmembrane helix</keyword>
<organism evidence="13 14">
    <name type="scientific">Anabas testudineus</name>
    <name type="common">Climbing perch</name>
    <name type="synonym">Anthias testudineus</name>
    <dbReference type="NCBI Taxonomy" id="64144"/>
    <lineage>
        <taxon>Eukaryota</taxon>
        <taxon>Metazoa</taxon>
        <taxon>Chordata</taxon>
        <taxon>Craniata</taxon>
        <taxon>Vertebrata</taxon>
        <taxon>Euteleostomi</taxon>
        <taxon>Actinopterygii</taxon>
        <taxon>Neopterygii</taxon>
        <taxon>Teleostei</taxon>
        <taxon>Neoteleostei</taxon>
        <taxon>Acanthomorphata</taxon>
        <taxon>Anabantaria</taxon>
        <taxon>Anabantiformes</taxon>
        <taxon>Anabantoidei</taxon>
        <taxon>Anabantidae</taxon>
        <taxon>Anabas</taxon>
    </lineage>
</organism>
<proteinExistence type="predicted"/>
<name>A0A3Q1I9U4_ANATE</name>
<dbReference type="GO" id="GO:0060468">
    <property type="term" value="P:prevention of polyspermy"/>
    <property type="evidence" value="ECO:0007669"/>
    <property type="project" value="TreeGrafter"/>
</dbReference>
<dbReference type="PANTHER" id="PTHR23343">
    <property type="entry name" value="ZONA PELLUCIDA SPERM-BINDING PROTEIN"/>
    <property type="match status" value="1"/>
</dbReference>
<evidence type="ECO:0000256" key="5">
    <source>
        <dbReference type="ARBA" id="ARBA00022692"/>
    </source>
</evidence>
<keyword evidence="3" id="KW-0964">Secreted</keyword>
<comment type="subcellular location">
    <subcellularLocation>
        <location evidence="1">Cell membrane</location>
        <topology evidence="1">Single-pass type I membrane protein</topology>
    </subcellularLocation>
    <subcellularLocation>
        <location evidence="10">Zona pellucida</location>
    </subcellularLocation>
</comment>
<reference evidence="13" key="3">
    <citation type="submission" date="2025-09" db="UniProtKB">
        <authorList>
            <consortium name="Ensembl"/>
        </authorList>
    </citation>
    <scope>IDENTIFICATION</scope>
</reference>
<keyword evidence="7" id="KW-0472">Membrane</keyword>
<dbReference type="GO" id="GO:0035805">
    <property type="term" value="C:egg coat"/>
    <property type="evidence" value="ECO:0007669"/>
    <property type="project" value="UniProtKB-SubCell"/>
</dbReference>
<dbReference type="InterPro" id="IPR042235">
    <property type="entry name" value="ZP-C_dom"/>
</dbReference>
<feature type="compositionally biased region" description="Basic and acidic residues" evidence="11">
    <location>
        <begin position="42"/>
        <end position="55"/>
    </location>
</feature>
<evidence type="ECO:0000256" key="11">
    <source>
        <dbReference type="SAM" id="MobiDB-lite"/>
    </source>
</evidence>
<dbReference type="Proteomes" id="UP000265040">
    <property type="component" value="Chromosome 8"/>
</dbReference>
<dbReference type="InterPro" id="IPR055355">
    <property type="entry name" value="ZP-C"/>
</dbReference>
<evidence type="ECO:0000256" key="9">
    <source>
        <dbReference type="ARBA" id="ARBA00023279"/>
    </source>
</evidence>
<evidence type="ECO:0000313" key="13">
    <source>
        <dbReference type="Ensembl" id="ENSATEP00000014243.3"/>
    </source>
</evidence>
<reference evidence="13" key="2">
    <citation type="submission" date="2025-08" db="UniProtKB">
        <authorList>
            <consortium name="Ensembl"/>
        </authorList>
    </citation>
    <scope>IDENTIFICATION</scope>
</reference>
<dbReference type="SMART" id="SM00241">
    <property type="entry name" value="ZP"/>
    <property type="match status" value="1"/>
</dbReference>
<keyword evidence="9" id="KW-0278">Fertilization</keyword>
<evidence type="ECO:0000256" key="6">
    <source>
        <dbReference type="ARBA" id="ARBA00022989"/>
    </source>
</evidence>
<feature type="region of interest" description="Disordered" evidence="11">
    <location>
        <begin position="42"/>
        <end position="76"/>
    </location>
</feature>
<evidence type="ECO:0000313" key="14">
    <source>
        <dbReference type="Proteomes" id="UP000265040"/>
    </source>
</evidence>
<dbReference type="Ensembl" id="ENSATET00000014473.3">
    <property type="protein sequence ID" value="ENSATEP00000014243.3"/>
    <property type="gene ID" value="ENSATEG00000009939.3"/>
</dbReference>
<feature type="compositionally biased region" description="Pro residues" evidence="11">
    <location>
        <begin position="59"/>
        <end position="75"/>
    </location>
</feature>
<dbReference type="PROSITE" id="PS51034">
    <property type="entry name" value="ZP_2"/>
    <property type="match status" value="1"/>
</dbReference>
<evidence type="ECO:0000256" key="4">
    <source>
        <dbReference type="ARBA" id="ARBA00022685"/>
    </source>
</evidence>
<keyword evidence="5" id="KW-0812">Transmembrane</keyword>
<dbReference type="InterPro" id="IPR051148">
    <property type="entry name" value="Zona_Pellucida_Domain_gp"/>
</dbReference>
<keyword evidence="14" id="KW-1185">Reference proteome</keyword>
<protein>
    <recommendedName>
        <fullName evidence="12">ZP domain-containing protein</fullName>
    </recommendedName>
</protein>
<dbReference type="AlphaFoldDB" id="A0A3Q1I9U4"/>
<evidence type="ECO:0000256" key="1">
    <source>
        <dbReference type="ARBA" id="ARBA00004251"/>
    </source>
</evidence>
<evidence type="ECO:0000256" key="10">
    <source>
        <dbReference type="ARBA" id="ARBA00024183"/>
    </source>
</evidence>
<dbReference type="GeneTree" id="ENSGT01000000214705"/>
<feature type="region of interest" description="Disordered" evidence="11">
    <location>
        <begin position="92"/>
        <end position="159"/>
    </location>
</feature>
<dbReference type="Pfam" id="PF00100">
    <property type="entry name" value="Zona_pellucida"/>
    <property type="match status" value="1"/>
</dbReference>
<keyword evidence="8" id="KW-1015">Disulfide bond</keyword>
<dbReference type="STRING" id="64144.ENSATEP00000014243"/>